<evidence type="ECO:0000256" key="7">
    <source>
        <dbReference type="ARBA" id="ARBA00022741"/>
    </source>
</evidence>
<keyword evidence="11" id="KW-0902">Two-component regulatory system</keyword>
<dbReference type="SUPFAM" id="SSF47384">
    <property type="entry name" value="Homodimeric domain of signal transducing histidine kinase"/>
    <property type="match status" value="1"/>
</dbReference>
<evidence type="ECO:0000256" key="11">
    <source>
        <dbReference type="ARBA" id="ARBA00023012"/>
    </source>
</evidence>
<feature type="domain" description="Histidine kinase" evidence="14">
    <location>
        <begin position="383"/>
        <end position="601"/>
    </location>
</feature>
<keyword evidence="5" id="KW-0808">Transferase</keyword>
<dbReference type="InterPro" id="IPR003661">
    <property type="entry name" value="HisK_dim/P_dom"/>
</dbReference>
<evidence type="ECO:0000259" key="14">
    <source>
        <dbReference type="PROSITE" id="PS50109"/>
    </source>
</evidence>
<keyword evidence="10 13" id="KW-1133">Transmembrane helix</keyword>
<dbReference type="Pfam" id="PF00672">
    <property type="entry name" value="HAMP"/>
    <property type="match status" value="1"/>
</dbReference>
<evidence type="ECO:0000256" key="6">
    <source>
        <dbReference type="ARBA" id="ARBA00022692"/>
    </source>
</evidence>
<name>G9XCT4_9FIRM</name>
<evidence type="ECO:0000259" key="16">
    <source>
        <dbReference type="PROSITE" id="PS50885"/>
    </source>
</evidence>
<dbReference type="SMART" id="SM00304">
    <property type="entry name" value="HAMP"/>
    <property type="match status" value="1"/>
</dbReference>
<dbReference type="PANTHER" id="PTHR42878">
    <property type="entry name" value="TWO-COMPONENT HISTIDINE KINASE"/>
    <property type="match status" value="1"/>
</dbReference>
<dbReference type="Proteomes" id="UP000003379">
    <property type="component" value="Unassembled WGS sequence"/>
</dbReference>
<dbReference type="InterPro" id="IPR000014">
    <property type="entry name" value="PAS"/>
</dbReference>
<feature type="domain" description="HAMP" evidence="16">
    <location>
        <begin position="200"/>
        <end position="252"/>
    </location>
</feature>
<dbReference type="CDD" id="cd00075">
    <property type="entry name" value="HATPase"/>
    <property type="match status" value="1"/>
</dbReference>
<keyword evidence="12 13" id="KW-0472">Membrane</keyword>
<keyword evidence="8" id="KW-0418">Kinase</keyword>
<dbReference type="InterPro" id="IPR035965">
    <property type="entry name" value="PAS-like_dom_sf"/>
</dbReference>
<dbReference type="CDD" id="cd00082">
    <property type="entry name" value="HisKA"/>
    <property type="match status" value="1"/>
</dbReference>
<dbReference type="PANTHER" id="PTHR42878:SF7">
    <property type="entry name" value="SENSOR HISTIDINE KINASE GLRK"/>
    <property type="match status" value="1"/>
</dbReference>
<dbReference type="Gene3D" id="1.10.287.130">
    <property type="match status" value="1"/>
</dbReference>
<evidence type="ECO:0000259" key="15">
    <source>
        <dbReference type="PROSITE" id="PS50112"/>
    </source>
</evidence>
<dbReference type="InterPro" id="IPR003594">
    <property type="entry name" value="HATPase_dom"/>
</dbReference>
<dbReference type="Gene3D" id="3.30.565.10">
    <property type="entry name" value="Histidine kinase-like ATPase, C-terminal domain"/>
    <property type="match status" value="1"/>
</dbReference>
<feature type="domain" description="PAS" evidence="15">
    <location>
        <begin position="257"/>
        <end position="296"/>
    </location>
</feature>
<dbReference type="STRING" id="796937.HMPREF9630_00254"/>
<dbReference type="Pfam" id="PF00989">
    <property type="entry name" value="PAS"/>
    <property type="match status" value="1"/>
</dbReference>
<feature type="transmembrane region" description="Helical" evidence="13">
    <location>
        <begin position="12"/>
        <end position="29"/>
    </location>
</feature>
<dbReference type="InterPro" id="IPR005467">
    <property type="entry name" value="His_kinase_dom"/>
</dbReference>
<keyword evidence="4" id="KW-0597">Phosphoprotein</keyword>
<gene>
    <name evidence="17" type="ORF">HMPREF9628_01661</name>
</gene>
<evidence type="ECO:0000256" key="10">
    <source>
        <dbReference type="ARBA" id="ARBA00022989"/>
    </source>
</evidence>
<dbReference type="GO" id="GO:0007234">
    <property type="term" value="P:osmosensory signaling via phosphorelay pathway"/>
    <property type="evidence" value="ECO:0007669"/>
    <property type="project" value="TreeGrafter"/>
</dbReference>
<dbReference type="PROSITE" id="PS50885">
    <property type="entry name" value="HAMP"/>
    <property type="match status" value="1"/>
</dbReference>
<comment type="caution">
    <text evidence="17">The sequence shown here is derived from an EMBL/GenBank/DDBJ whole genome shotgun (WGS) entry which is preliminary data.</text>
</comment>
<dbReference type="GO" id="GO:0006355">
    <property type="term" value="P:regulation of DNA-templated transcription"/>
    <property type="evidence" value="ECO:0007669"/>
    <property type="project" value="InterPro"/>
</dbReference>
<dbReference type="SMART" id="SM00091">
    <property type="entry name" value="PAS"/>
    <property type="match status" value="1"/>
</dbReference>
<evidence type="ECO:0000313" key="17">
    <source>
        <dbReference type="EMBL" id="EHL19270.1"/>
    </source>
</evidence>
<comment type="subcellular location">
    <subcellularLocation>
        <location evidence="2">Membrane</location>
        <topology evidence="2">Multi-pass membrane protein</topology>
    </subcellularLocation>
</comment>
<dbReference type="Pfam" id="PF02518">
    <property type="entry name" value="HATPase_c"/>
    <property type="match status" value="1"/>
</dbReference>
<dbReference type="SMART" id="SM00387">
    <property type="entry name" value="HATPase_c"/>
    <property type="match status" value="1"/>
</dbReference>
<dbReference type="HOGENOM" id="CLU_000445_89_6_9"/>
<evidence type="ECO:0000313" key="18">
    <source>
        <dbReference type="Proteomes" id="UP000003379"/>
    </source>
</evidence>
<evidence type="ECO:0000256" key="12">
    <source>
        <dbReference type="ARBA" id="ARBA00023136"/>
    </source>
</evidence>
<accession>G9XCT4</accession>
<dbReference type="PROSITE" id="PS50109">
    <property type="entry name" value="HIS_KIN"/>
    <property type="match status" value="1"/>
</dbReference>
<dbReference type="InterPro" id="IPR004358">
    <property type="entry name" value="Sig_transdc_His_kin-like_C"/>
</dbReference>
<dbReference type="InterPro" id="IPR003660">
    <property type="entry name" value="HAMP_dom"/>
</dbReference>
<dbReference type="InterPro" id="IPR036890">
    <property type="entry name" value="HATPase_C_sf"/>
</dbReference>
<evidence type="ECO:0000256" key="2">
    <source>
        <dbReference type="ARBA" id="ARBA00004141"/>
    </source>
</evidence>
<organism evidence="17 18">
    <name type="scientific">Peptoanaerobacter stomatis</name>
    <dbReference type="NCBI Taxonomy" id="796937"/>
    <lineage>
        <taxon>Bacteria</taxon>
        <taxon>Bacillati</taxon>
        <taxon>Bacillota</taxon>
        <taxon>Clostridia</taxon>
        <taxon>Peptostreptococcales</taxon>
        <taxon>Filifactoraceae</taxon>
        <taxon>Peptoanaerobacter</taxon>
    </lineage>
</organism>
<dbReference type="SUPFAM" id="SSF55874">
    <property type="entry name" value="ATPase domain of HSP90 chaperone/DNA topoisomerase II/histidine kinase"/>
    <property type="match status" value="1"/>
</dbReference>
<evidence type="ECO:0000256" key="13">
    <source>
        <dbReference type="SAM" id="Phobius"/>
    </source>
</evidence>
<evidence type="ECO:0000256" key="8">
    <source>
        <dbReference type="ARBA" id="ARBA00022777"/>
    </source>
</evidence>
<dbReference type="CDD" id="cd00130">
    <property type="entry name" value="PAS"/>
    <property type="match status" value="1"/>
</dbReference>
<dbReference type="EMBL" id="AFZG01000025">
    <property type="protein sequence ID" value="EHL19270.1"/>
    <property type="molecule type" value="Genomic_DNA"/>
</dbReference>
<evidence type="ECO:0000256" key="9">
    <source>
        <dbReference type="ARBA" id="ARBA00022840"/>
    </source>
</evidence>
<evidence type="ECO:0000256" key="1">
    <source>
        <dbReference type="ARBA" id="ARBA00000085"/>
    </source>
</evidence>
<evidence type="ECO:0000256" key="5">
    <source>
        <dbReference type="ARBA" id="ARBA00022679"/>
    </source>
</evidence>
<dbReference type="GO" id="GO:0005524">
    <property type="term" value="F:ATP binding"/>
    <property type="evidence" value="ECO:0007669"/>
    <property type="project" value="UniProtKB-KW"/>
</dbReference>
<dbReference type="FunFam" id="1.10.287.130:FF:000001">
    <property type="entry name" value="Two-component sensor histidine kinase"/>
    <property type="match status" value="1"/>
</dbReference>
<keyword evidence="6 13" id="KW-0812">Transmembrane</keyword>
<dbReference type="Gene3D" id="6.10.340.10">
    <property type="match status" value="1"/>
</dbReference>
<proteinExistence type="predicted"/>
<sequence length="602" mass="68945">MLRNSLKYRMIMIYFMLVFIAMVIVGVFINREFERYNMDNVRRDMININKNIIENMTILTQDDFMEHKEELQRSITDMPISKVYEISIIEPNFFEISASTNSTYDSKNAFDVLDRNVILSTISENVVEKDIQVKHTNNIYSIKHMAFVNKDKDGNARYILYERRSLDDVDNMLSNVTNIIIRATLIALLITIILGYFVSNSITTPIKKLTQSALILSRGDFSRKVKVTSDDEIGQLGNTFNYLSHNLEDKIKALSSEKSKLNAIIYHMQNGLVAIDNFGKIIHCNANFEDMIGLSRTYKSLIGQNYDEVIKLCTDDLNFSKLIRNYSNNNIQDIIFTVQDKYYKAQSAVFKEENGALAGIIVVFQDITEARRLEELRREFVANVSHELKTPITSIKSYSETLLDGALDDRETAYDFLNVIKNESDRMNKIIKDLLQLSHIDYKKESWDMTKTDINSIVKDCINKMKLHADKKNQQIIDKTSLKPVIATVDKSKFEQVIINLISNAIKYTQEFGVIHLSTSLVDNYCEISVKDNGIGIPQKDIPFIFDRFYRVDKGRSRSLGGTGLGLSICNSIIAEHKGEIKVKSVEGKGSEFIVRIPVDNL</sequence>
<dbReference type="InterPro" id="IPR036097">
    <property type="entry name" value="HisK_dim/P_sf"/>
</dbReference>
<dbReference type="FunFam" id="3.30.565.10:FF:000006">
    <property type="entry name" value="Sensor histidine kinase WalK"/>
    <property type="match status" value="1"/>
</dbReference>
<reference evidence="17 18" key="1">
    <citation type="submission" date="2011-08" db="EMBL/GenBank/DDBJ databases">
        <title>The Genome Sequence of Eubacteriaceae bacterium CM5.</title>
        <authorList>
            <consortium name="The Broad Institute Genome Sequencing Platform"/>
            <person name="Earl A."/>
            <person name="Ward D."/>
            <person name="Feldgarden M."/>
            <person name="Gevers D."/>
            <person name="Sizova M."/>
            <person name="Hazen A."/>
            <person name="Epstein S."/>
            <person name="Young S.K."/>
            <person name="Zeng Q."/>
            <person name="Gargeya S."/>
            <person name="Fitzgerald M."/>
            <person name="Haas B."/>
            <person name="Abouelleil A."/>
            <person name="Alvarado L."/>
            <person name="Arachchi H.M."/>
            <person name="Berlin A."/>
            <person name="Brown A."/>
            <person name="Chapman S.B."/>
            <person name="Chen Z."/>
            <person name="Dunbar C."/>
            <person name="Freedman E."/>
            <person name="Gearin G."/>
            <person name="Gellesch M."/>
            <person name="Goldberg J."/>
            <person name="Griggs A."/>
            <person name="Gujja S."/>
            <person name="Heiman D."/>
            <person name="Howarth C."/>
            <person name="Larson L."/>
            <person name="Lui A."/>
            <person name="MacDonald P.J.P."/>
            <person name="Montmayeur A."/>
            <person name="Murphy C."/>
            <person name="Neiman D."/>
            <person name="Pearson M."/>
            <person name="Priest M."/>
            <person name="Roberts A."/>
            <person name="Saif S."/>
            <person name="Shea T."/>
            <person name="Shenoy N."/>
            <person name="Sisk P."/>
            <person name="Stolte C."/>
            <person name="Sykes S."/>
            <person name="Wortman J."/>
            <person name="Nusbaum C."/>
            <person name="Birren B."/>
        </authorList>
    </citation>
    <scope>NUCLEOTIDE SEQUENCE [LARGE SCALE GENOMIC DNA]</scope>
    <source>
        <strain evidence="17 18">CM5</strain>
    </source>
</reference>
<protein>
    <recommendedName>
        <fullName evidence="3">histidine kinase</fullName>
        <ecNumber evidence="3">2.7.13.3</ecNumber>
    </recommendedName>
</protein>
<dbReference type="SUPFAM" id="SSF55785">
    <property type="entry name" value="PYP-like sensor domain (PAS domain)"/>
    <property type="match status" value="1"/>
</dbReference>
<evidence type="ECO:0000256" key="3">
    <source>
        <dbReference type="ARBA" id="ARBA00012438"/>
    </source>
</evidence>
<dbReference type="Pfam" id="PF00512">
    <property type="entry name" value="HisKA"/>
    <property type="match status" value="1"/>
</dbReference>
<dbReference type="SMART" id="SM00388">
    <property type="entry name" value="HisKA"/>
    <property type="match status" value="1"/>
</dbReference>
<dbReference type="NCBIfam" id="TIGR00229">
    <property type="entry name" value="sensory_box"/>
    <property type="match status" value="1"/>
</dbReference>
<dbReference type="GO" id="GO:0016020">
    <property type="term" value="C:membrane"/>
    <property type="evidence" value="ECO:0007669"/>
    <property type="project" value="UniProtKB-SubCell"/>
</dbReference>
<dbReference type="EC" id="2.7.13.3" evidence="3"/>
<feature type="transmembrane region" description="Helical" evidence="13">
    <location>
        <begin position="179"/>
        <end position="198"/>
    </location>
</feature>
<dbReference type="InterPro" id="IPR050351">
    <property type="entry name" value="BphY/WalK/GraS-like"/>
</dbReference>
<dbReference type="InterPro" id="IPR013767">
    <property type="entry name" value="PAS_fold"/>
</dbReference>
<dbReference type="SUPFAM" id="SSF158472">
    <property type="entry name" value="HAMP domain-like"/>
    <property type="match status" value="1"/>
</dbReference>
<dbReference type="GO" id="GO:0000155">
    <property type="term" value="F:phosphorelay sensor kinase activity"/>
    <property type="evidence" value="ECO:0007669"/>
    <property type="project" value="InterPro"/>
</dbReference>
<dbReference type="RefSeq" id="WP_009529587.1">
    <property type="nucleotide sequence ID" value="NZ_JH414611.1"/>
</dbReference>
<dbReference type="PROSITE" id="PS50112">
    <property type="entry name" value="PAS"/>
    <property type="match status" value="1"/>
</dbReference>
<dbReference type="Gene3D" id="3.30.450.20">
    <property type="entry name" value="PAS domain"/>
    <property type="match status" value="1"/>
</dbReference>
<comment type="catalytic activity">
    <reaction evidence="1">
        <text>ATP + protein L-histidine = ADP + protein N-phospho-L-histidine.</text>
        <dbReference type="EC" id="2.7.13.3"/>
    </reaction>
</comment>
<keyword evidence="9" id="KW-0067">ATP-binding</keyword>
<dbReference type="GO" id="GO:0030295">
    <property type="term" value="F:protein kinase activator activity"/>
    <property type="evidence" value="ECO:0007669"/>
    <property type="project" value="TreeGrafter"/>
</dbReference>
<dbReference type="GO" id="GO:0000156">
    <property type="term" value="F:phosphorelay response regulator activity"/>
    <property type="evidence" value="ECO:0007669"/>
    <property type="project" value="TreeGrafter"/>
</dbReference>
<dbReference type="CDD" id="cd06225">
    <property type="entry name" value="HAMP"/>
    <property type="match status" value="1"/>
</dbReference>
<evidence type="ECO:0000256" key="4">
    <source>
        <dbReference type="ARBA" id="ARBA00022553"/>
    </source>
</evidence>
<keyword evidence="7" id="KW-0547">Nucleotide-binding</keyword>
<dbReference type="AlphaFoldDB" id="G9XCT4"/>
<dbReference type="PRINTS" id="PR00344">
    <property type="entry name" value="BCTRLSENSOR"/>
</dbReference>